<proteinExistence type="predicted"/>
<name>A0A6A5S7Y6_9PLEO</name>
<organism evidence="2 3">
    <name type="scientific">Clathrospora elynae</name>
    <dbReference type="NCBI Taxonomy" id="706981"/>
    <lineage>
        <taxon>Eukaryota</taxon>
        <taxon>Fungi</taxon>
        <taxon>Dikarya</taxon>
        <taxon>Ascomycota</taxon>
        <taxon>Pezizomycotina</taxon>
        <taxon>Dothideomycetes</taxon>
        <taxon>Pleosporomycetidae</taxon>
        <taxon>Pleosporales</taxon>
        <taxon>Diademaceae</taxon>
        <taxon>Clathrospora</taxon>
    </lineage>
</organism>
<feature type="region of interest" description="Disordered" evidence="1">
    <location>
        <begin position="1"/>
        <end position="65"/>
    </location>
</feature>
<accession>A0A6A5S7Y6</accession>
<dbReference type="Proteomes" id="UP000800038">
    <property type="component" value="Unassembled WGS sequence"/>
</dbReference>
<feature type="compositionally biased region" description="Basic and acidic residues" evidence="1">
    <location>
        <begin position="24"/>
        <end position="38"/>
    </location>
</feature>
<feature type="compositionally biased region" description="Polar residues" evidence="1">
    <location>
        <begin position="14"/>
        <end position="23"/>
    </location>
</feature>
<gene>
    <name evidence="2" type="ORF">EJ02DRAFT_470861</name>
</gene>
<evidence type="ECO:0000313" key="2">
    <source>
        <dbReference type="EMBL" id="KAF1935869.1"/>
    </source>
</evidence>
<dbReference type="EMBL" id="ML976228">
    <property type="protein sequence ID" value="KAF1935869.1"/>
    <property type="molecule type" value="Genomic_DNA"/>
</dbReference>
<dbReference type="AlphaFoldDB" id="A0A6A5S7Y6"/>
<feature type="region of interest" description="Disordered" evidence="1">
    <location>
        <begin position="86"/>
        <end position="207"/>
    </location>
</feature>
<evidence type="ECO:0000313" key="3">
    <source>
        <dbReference type="Proteomes" id="UP000800038"/>
    </source>
</evidence>
<evidence type="ECO:0000256" key="1">
    <source>
        <dbReference type="SAM" id="MobiDB-lite"/>
    </source>
</evidence>
<keyword evidence="3" id="KW-1185">Reference proteome</keyword>
<feature type="compositionally biased region" description="Basic and acidic residues" evidence="1">
    <location>
        <begin position="1"/>
        <end position="10"/>
    </location>
</feature>
<feature type="compositionally biased region" description="Basic and acidic residues" evidence="1">
    <location>
        <begin position="86"/>
        <end position="128"/>
    </location>
</feature>
<feature type="non-terminal residue" evidence="2">
    <location>
        <position position="1"/>
    </location>
</feature>
<sequence length="207" mass="23102">KDPSSKEAKELSTAFHSLQTQSELKNHENTGLRDALETKKKHKKKKYTPELEGPRENTGGAMFFTPSKVKEAQFIERMKQQDREAKILGKAKDRQRKAEATAIKKKEKEQAKVAREEAKKARDTEKAVKAAARAKKRYEAEAAKAQKAANLSKKGPAIVKQNSRPKPKPKRGASQLQGGGDGDEGQSQPPQKASRTRTIRAPERYSE</sequence>
<protein>
    <submittedName>
        <fullName evidence="2">Uncharacterized protein</fullName>
    </submittedName>
</protein>
<reference evidence="2" key="1">
    <citation type="journal article" date="2020" name="Stud. Mycol.">
        <title>101 Dothideomycetes genomes: a test case for predicting lifestyles and emergence of pathogens.</title>
        <authorList>
            <person name="Haridas S."/>
            <person name="Albert R."/>
            <person name="Binder M."/>
            <person name="Bloem J."/>
            <person name="Labutti K."/>
            <person name="Salamov A."/>
            <person name="Andreopoulos B."/>
            <person name="Baker S."/>
            <person name="Barry K."/>
            <person name="Bills G."/>
            <person name="Bluhm B."/>
            <person name="Cannon C."/>
            <person name="Castanera R."/>
            <person name="Culley D."/>
            <person name="Daum C."/>
            <person name="Ezra D."/>
            <person name="Gonzalez J."/>
            <person name="Henrissat B."/>
            <person name="Kuo A."/>
            <person name="Liang C."/>
            <person name="Lipzen A."/>
            <person name="Lutzoni F."/>
            <person name="Magnuson J."/>
            <person name="Mondo S."/>
            <person name="Nolan M."/>
            <person name="Ohm R."/>
            <person name="Pangilinan J."/>
            <person name="Park H.-J."/>
            <person name="Ramirez L."/>
            <person name="Alfaro M."/>
            <person name="Sun H."/>
            <person name="Tritt A."/>
            <person name="Yoshinaga Y."/>
            <person name="Zwiers L.-H."/>
            <person name="Turgeon B."/>
            <person name="Goodwin S."/>
            <person name="Spatafora J."/>
            <person name="Crous P."/>
            <person name="Grigoriev I."/>
        </authorList>
    </citation>
    <scope>NUCLEOTIDE SEQUENCE</scope>
    <source>
        <strain evidence="2">CBS 161.51</strain>
    </source>
</reference>